<dbReference type="EMBL" id="JACNYL010000003">
    <property type="protein sequence ID" value="MBD1423047.1"/>
    <property type="molecule type" value="Genomic_DNA"/>
</dbReference>
<keyword evidence="3" id="KW-1185">Reference proteome</keyword>
<keyword evidence="1" id="KW-0472">Membrane</keyword>
<dbReference type="InterPro" id="IPR008969">
    <property type="entry name" value="CarboxyPept-like_regulatory"/>
</dbReference>
<protein>
    <submittedName>
        <fullName evidence="2">TonB-dependent receptor</fullName>
    </submittedName>
</protein>
<organism evidence="2 3">
    <name type="scientific">Sphingobacterium chuzhouense</name>
    <dbReference type="NCBI Taxonomy" id="1742264"/>
    <lineage>
        <taxon>Bacteria</taxon>
        <taxon>Pseudomonadati</taxon>
        <taxon>Bacteroidota</taxon>
        <taxon>Sphingobacteriia</taxon>
        <taxon>Sphingobacteriales</taxon>
        <taxon>Sphingobacteriaceae</taxon>
        <taxon>Sphingobacterium</taxon>
    </lineage>
</organism>
<dbReference type="SUPFAM" id="SSF49464">
    <property type="entry name" value="Carboxypeptidase regulatory domain-like"/>
    <property type="match status" value="1"/>
</dbReference>
<sequence>MLRKIVPFSKNVYSQSPSKTCVTLSTQLITVPIIVNVLLIIIGCLGWSATLYAQTGTINGIIVDAGDEPLAKATVSIVRATDSTVLSYTLSDDRGRFDLVRIPARSELLLYITHINSEPYRQKVTLEPKEKRNLDTIRMAGQQLDEVVVNHVAPIRMNGDTLEYKADYFKTRPNANVEELLQLLPGLQVNGDGTIYYQGRQVSGIRVNNKDFFAQDITLATRNLDASLVDVVQVIKDKGESKREILDDTDLPIVINLKTKKEFVKADFGKFYGSGGTRERYEAGALVNTFRDTLQISFIGYGNNISRQGFDYSELRQYGGMARAEAGGTSYYSYGGLQHKISLGINANYDIGKKLKTNLMYTFEKQDDITESNGNSTSFYDAITEFSANQNSGTYINNSHKIRTFIRYRPDTTSMVSLDGTIDFRQNTNDSWYTVNTIRESSNPVQDGESESGSKTHRTNFRYNLYGEKKLRHANILLSFRQTGNRQQSTNRNHNNSWNHYYLFNDSTVDQSTLRYSNGNTTDINNHVNIQIPVRKQINWDWYARYNWQQNQNLEDINNRINVDEYTNRNDVANNKQGTFDFTYVGTKLNASIFNKKVKLSAGTEWLSLGRTYHYYDQTADLKDRHYYWLPNASVTYAGITASYNKSVQLPGFYAIVAVNSNLYPTSITLASPYFDNQMEQSMQLRYQKNFSKINLSFSSSISYSRYDNSIGYQRTYDIENSQSTNGQYQTAGNDQIYMYGHLSKRFATKKDWQISMNLNGYSSISSSYSMVNGEENRGNRGYGNIQSTINLSYKNNIILIPTYSIGISGTRYAWPSENFRDISNIRHSIGTGFRVDNLAKFRLETSYTLQNQPQSLRKDRTNLHVVNASLYYPLLQRKGELKFTAFDILNQNQNVNLGSSGNANYYSEQLTLRQYFMLGLVFKFLTTPSK</sequence>
<gene>
    <name evidence="2" type="ORF">H8B21_15860</name>
</gene>
<dbReference type="Proteomes" id="UP000651112">
    <property type="component" value="Unassembled WGS sequence"/>
</dbReference>
<evidence type="ECO:0000256" key="1">
    <source>
        <dbReference type="SAM" id="Phobius"/>
    </source>
</evidence>
<dbReference type="SUPFAM" id="SSF56935">
    <property type="entry name" value="Porins"/>
    <property type="match status" value="1"/>
</dbReference>
<keyword evidence="1" id="KW-0812">Transmembrane</keyword>
<comment type="caution">
    <text evidence="2">The sequence shown here is derived from an EMBL/GenBank/DDBJ whole genome shotgun (WGS) entry which is preliminary data.</text>
</comment>
<keyword evidence="1" id="KW-1133">Transmembrane helix</keyword>
<accession>A0ABR7XVJ0</accession>
<proteinExistence type="predicted"/>
<reference evidence="2 3" key="1">
    <citation type="submission" date="2020-08" db="EMBL/GenBank/DDBJ databases">
        <title>Sphingobacterium sp. DN00404 isolated from aquaculture water.</title>
        <authorList>
            <person name="Zhang M."/>
        </authorList>
    </citation>
    <scope>NUCLEOTIDE SEQUENCE [LARGE SCALE GENOMIC DNA]</scope>
    <source>
        <strain evidence="2 3">KCTC 42746</strain>
    </source>
</reference>
<dbReference type="Pfam" id="PF13620">
    <property type="entry name" value="CarboxypepD_reg"/>
    <property type="match status" value="1"/>
</dbReference>
<feature type="transmembrane region" description="Helical" evidence="1">
    <location>
        <begin position="21"/>
        <end position="49"/>
    </location>
</feature>
<keyword evidence="2" id="KW-0675">Receptor</keyword>
<evidence type="ECO:0000313" key="3">
    <source>
        <dbReference type="Proteomes" id="UP000651112"/>
    </source>
</evidence>
<dbReference type="RefSeq" id="WP_190314707.1">
    <property type="nucleotide sequence ID" value="NZ_JACNYL010000003.1"/>
</dbReference>
<evidence type="ECO:0000313" key="2">
    <source>
        <dbReference type="EMBL" id="MBD1423047.1"/>
    </source>
</evidence>
<name>A0ABR7XVJ0_9SPHI</name>